<gene>
    <name evidence="2" type="ORF">FCM35_KLT10817</name>
</gene>
<accession>A0A833VFW6</accession>
<dbReference type="AlphaFoldDB" id="A0A833VFW6"/>
<feature type="compositionally biased region" description="Low complexity" evidence="1">
    <location>
        <begin position="246"/>
        <end position="256"/>
    </location>
</feature>
<evidence type="ECO:0000313" key="3">
    <source>
        <dbReference type="Proteomes" id="UP000623129"/>
    </source>
</evidence>
<feature type="region of interest" description="Disordered" evidence="1">
    <location>
        <begin position="398"/>
        <end position="417"/>
    </location>
</feature>
<dbReference type="OrthoDB" id="10681643at2759"/>
<comment type="caution">
    <text evidence="2">The sequence shown here is derived from an EMBL/GenBank/DDBJ whole genome shotgun (WGS) entry which is preliminary data.</text>
</comment>
<keyword evidence="3" id="KW-1185">Reference proteome</keyword>
<dbReference type="Proteomes" id="UP000623129">
    <property type="component" value="Unassembled WGS sequence"/>
</dbReference>
<organism evidence="2 3">
    <name type="scientific">Carex littledalei</name>
    <dbReference type="NCBI Taxonomy" id="544730"/>
    <lineage>
        <taxon>Eukaryota</taxon>
        <taxon>Viridiplantae</taxon>
        <taxon>Streptophyta</taxon>
        <taxon>Embryophyta</taxon>
        <taxon>Tracheophyta</taxon>
        <taxon>Spermatophyta</taxon>
        <taxon>Magnoliopsida</taxon>
        <taxon>Liliopsida</taxon>
        <taxon>Poales</taxon>
        <taxon>Cyperaceae</taxon>
        <taxon>Cyperoideae</taxon>
        <taxon>Cariceae</taxon>
        <taxon>Carex</taxon>
        <taxon>Carex subgen. Euthyceras</taxon>
    </lineage>
</organism>
<name>A0A833VFW6_9POAL</name>
<reference evidence="2" key="1">
    <citation type="submission" date="2020-01" db="EMBL/GenBank/DDBJ databases">
        <title>Genome sequence of Kobresia littledalei, the first chromosome-level genome in the family Cyperaceae.</title>
        <authorList>
            <person name="Qu G."/>
        </authorList>
    </citation>
    <scope>NUCLEOTIDE SEQUENCE</scope>
    <source>
        <strain evidence="2">C.B.Clarke</strain>
        <tissue evidence="2">Leaf</tissue>
    </source>
</reference>
<feature type="region of interest" description="Disordered" evidence="1">
    <location>
        <begin position="246"/>
        <end position="270"/>
    </location>
</feature>
<sequence length="652" mass="73245">MVDRGCAYLQTNDTHRKLADDQNRSIMVMGIGGNANGGGPILNVQHFLSGVFGGNFLHYPALKYTKDSFIVKLPEGLDKDVVVEAGTRWGQITQWLFRDWSANEEARPQPTRFRVRLWIENFPLDFWEPQFIQQALSGMGLLVHIDTEHILGNDRTKLRVDILCLDPRRIATTTMVPYDNQWKQFFVQIISWDYDGWLPEEARYTVHEQRLLCGSISNRHLHAKSSLLAAHDKLLSFYARGGYTSSPDSPPSDGSSMAVHHTSGTPTVQAYNTPGLRASTQNLWEGPPNHNSAAGAVTPIRNWTHFLNQAPAQTINIGLIKILLPTKKKSTFCLEEPFQPQIIDYTTGKKDSTDTWYSDHAKTKKGCNQTNFLGSDKLLIRVGEIHILQVVTGPHHLSPTAETPIEPQQVHENGREKTNNKSYLATSFCVGNHLIYCHTEIDHGLQDFQNTNCYHYGPTNHSDWAINSQTSKDTTKDNTQAQPSTQQINLNLFQSTIHPKYSPPNHKFLSNMAMAQGTYLVAPDPLQVEALALNQALEQISTMRHTGHTTGYHVLTDSSILAKAVEQANIDGFPSWQAAQIVARSIQLVQHMEGQVLVKFVGRNYVEQAHNMATWARKTMGTFNGYPQETFRNGINVTETLDATRFEYAANT</sequence>
<proteinExistence type="predicted"/>
<dbReference type="EMBL" id="SWLB01000021">
    <property type="protein sequence ID" value="KAF3324660.1"/>
    <property type="molecule type" value="Genomic_DNA"/>
</dbReference>
<evidence type="ECO:0000313" key="2">
    <source>
        <dbReference type="EMBL" id="KAF3324660.1"/>
    </source>
</evidence>
<protein>
    <submittedName>
        <fullName evidence="2">Uncharacterized protein</fullName>
    </submittedName>
</protein>
<evidence type="ECO:0000256" key="1">
    <source>
        <dbReference type="SAM" id="MobiDB-lite"/>
    </source>
</evidence>